<dbReference type="EMBL" id="JABWUV010000010">
    <property type="protein sequence ID" value="KAF6324781.1"/>
    <property type="molecule type" value="Genomic_DNA"/>
</dbReference>
<sequence>MADSCHKAYFNISDRSFYKEGDAKQNKETQGRGLERSLRAGSTVHSDKDLETGQVTVWCASSWSLSSWSYVILVLHLKVSKSSRTGTTDSWSLYLLKLIPRILIQTCCLFTETMSKKMVGWVTIFHCYKNTKKNTTHK</sequence>
<comment type="caution">
    <text evidence="2">The sequence shown here is derived from an EMBL/GenBank/DDBJ whole genome shotgun (WGS) entry which is preliminary data.</text>
</comment>
<feature type="region of interest" description="Disordered" evidence="1">
    <location>
        <begin position="21"/>
        <end position="45"/>
    </location>
</feature>
<feature type="compositionally biased region" description="Basic and acidic residues" evidence="1">
    <location>
        <begin position="21"/>
        <end position="38"/>
    </location>
</feature>
<accession>A0A7J7VIC8</accession>
<name>A0A7J7VIC8_MYOMY</name>
<evidence type="ECO:0000313" key="2">
    <source>
        <dbReference type="EMBL" id="KAF6324781.1"/>
    </source>
</evidence>
<dbReference type="AlphaFoldDB" id="A0A7J7VIC8"/>
<proteinExistence type="predicted"/>
<keyword evidence="3" id="KW-1185">Reference proteome</keyword>
<protein>
    <submittedName>
        <fullName evidence="2">Uncharacterized protein</fullName>
    </submittedName>
</protein>
<reference evidence="2 3" key="1">
    <citation type="journal article" date="2020" name="Nature">
        <title>Six reference-quality genomes reveal evolution of bat adaptations.</title>
        <authorList>
            <person name="Jebb D."/>
            <person name="Huang Z."/>
            <person name="Pippel M."/>
            <person name="Hughes G.M."/>
            <person name="Lavrichenko K."/>
            <person name="Devanna P."/>
            <person name="Winkler S."/>
            <person name="Jermiin L.S."/>
            <person name="Skirmuntt E.C."/>
            <person name="Katzourakis A."/>
            <person name="Burkitt-Gray L."/>
            <person name="Ray D.A."/>
            <person name="Sullivan K.A.M."/>
            <person name="Roscito J.G."/>
            <person name="Kirilenko B.M."/>
            <person name="Davalos L.M."/>
            <person name="Corthals A.P."/>
            <person name="Power M.L."/>
            <person name="Jones G."/>
            <person name="Ransome R.D."/>
            <person name="Dechmann D.K.N."/>
            <person name="Locatelli A.G."/>
            <person name="Puechmaille S.J."/>
            <person name="Fedrigo O."/>
            <person name="Jarvis E.D."/>
            <person name="Hiller M."/>
            <person name="Vernes S.C."/>
            <person name="Myers E.W."/>
            <person name="Teeling E.C."/>
        </authorList>
    </citation>
    <scope>NUCLEOTIDE SEQUENCE [LARGE SCALE GENOMIC DNA]</scope>
    <source>
        <strain evidence="2">MMyoMyo1</strain>
        <tissue evidence="2">Flight muscle</tissue>
    </source>
</reference>
<organism evidence="2 3">
    <name type="scientific">Myotis myotis</name>
    <name type="common">Greater mouse-eared bat</name>
    <name type="synonym">Vespertilio myotis</name>
    <dbReference type="NCBI Taxonomy" id="51298"/>
    <lineage>
        <taxon>Eukaryota</taxon>
        <taxon>Metazoa</taxon>
        <taxon>Chordata</taxon>
        <taxon>Craniata</taxon>
        <taxon>Vertebrata</taxon>
        <taxon>Euteleostomi</taxon>
        <taxon>Mammalia</taxon>
        <taxon>Eutheria</taxon>
        <taxon>Laurasiatheria</taxon>
        <taxon>Chiroptera</taxon>
        <taxon>Yangochiroptera</taxon>
        <taxon>Vespertilionidae</taxon>
        <taxon>Myotis</taxon>
    </lineage>
</organism>
<evidence type="ECO:0000256" key="1">
    <source>
        <dbReference type="SAM" id="MobiDB-lite"/>
    </source>
</evidence>
<evidence type="ECO:0000313" key="3">
    <source>
        <dbReference type="Proteomes" id="UP000527355"/>
    </source>
</evidence>
<gene>
    <name evidence="2" type="ORF">mMyoMyo1_008251</name>
</gene>
<dbReference type="Proteomes" id="UP000527355">
    <property type="component" value="Unassembled WGS sequence"/>
</dbReference>